<keyword evidence="2" id="KW-0732">Signal</keyword>
<comment type="caution">
    <text evidence="3">The sequence shown here is derived from an EMBL/GenBank/DDBJ whole genome shotgun (WGS) entry which is preliminary data.</text>
</comment>
<organism evidence="3 4">
    <name type="scientific">Neocallimastix californiae</name>
    <dbReference type="NCBI Taxonomy" id="1754190"/>
    <lineage>
        <taxon>Eukaryota</taxon>
        <taxon>Fungi</taxon>
        <taxon>Fungi incertae sedis</taxon>
        <taxon>Chytridiomycota</taxon>
        <taxon>Chytridiomycota incertae sedis</taxon>
        <taxon>Neocallimastigomycetes</taxon>
        <taxon>Neocallimastigales</taxon>
        <taxon>Neocallimastigaceae</taxon>
        <taxon>Neocallimastix</taxon>
    </lineage>
</organism>
<evidence type="ECO:0000256" key="1">
    <source>
        <dbReference type="SAM" id="Phobius"/>
    </source>
</evidence>
<reference evidence="3 4" key="1">
    <citation type="submission" date="2016-08" db="EMBL/GenBank/DDBJ databases">
        <title>A Parts List for Fungal Cellulosomes Revealed by Comparative Genomics.</title>
        <authorList>
            <consortium name="DOE Joint Genome Institute"/>
            <person name="Haitjema C.H."/>
            <person name="Gilmore S.P."/>
            <person name="Henske J.K."/>
            <person name="Solomon K.V."/>
            <person name="De Groot R."/>
            <person name="Kuo A."/>
            <person name="Mondo S.J."/>
            <person name="Salamov A.A."/>
            <person name="Labutti K."/>
            <person name="Zhao Z."/>
            <person name="Chiniquy J."/>
            <person name="Barry K."/>
            <person name="Brewer H.M."/>
            <person name="Purvine S.O."/>
            <person name="Wright A.T."/>
            <person name="Boxma B."/>
            <person name="Van Alen T."/>
            <person name="Hackstein J.H."/>
            <person name="Baker S.E."/>
            <person name="Grigoriev I.V."/>
            <person name="O'Malley M.A."/>
        </authorList>
    </citation>
    <scope>NUCLEOTIDE SEQUENCE [LARGE SCALE GENOMIC DNA]</scope>
    <source>
        <strain evidence="3 4">G1</strain>
    </source>
</reference>
<evidence type="ECO:0000256" key="2">
    <source>
        <dbReference type="SAM" id="SignalP"/>
    </source>
</evidence>
<sequence length="272" mass="31947">MQNKSIILLLCFLYNIIAVKAEPPNASQIYVTTTIISCIVYLIIFYLFKQATRLFKNSSKNLEDNDIKSVTSSEGSSNSLIMKYENVQDISTTVPSTIKAYITPQQWTEQVESLKLFNKHRNRFFAFHPLYFPIISGIVKFCQYYILYNQWSNYLNVKVVNNGSNYSEIQDIEMKYSKNVGEKVIIRICVILVIEDILCFIMYYWFSKYMVKKNHTTFTSKFIEANEVLKNEDIPLVWVLDWKPPKYTSFGFEEQCNIELHLIEEDNIIVIE</sequence>
<feature type="chain" id="PRO_5012124150" evidence="2">
    <location>
        <begin position="22"/>
        <end position="272"/>
    </location>
</feature>
<keyword evidence="1" id="KW-0472">Membrane</keyword>
<dbReference type="OrthoDB" id="10414218at2759"/>
<protein>
    <submittedName>
        <fullName evidence="3">Uncharacterized protein</fullName>
    </submittedName>
</protein>
<proteinExistence type="predicted"/>
<accession>A0A1Y2EQX5</accession>
<gene>
    <name evidence="3" type="ORF">LY90DRAFT_502850</name>
</gene>
<feature type="transmembrane region" description="Helical" evidence="1">
    <location>
        <begin position="184"/>
        <end position="206"/>
    </location>
</feature>
<dbReference type="AlphaFoldDB" id="A0A1Y2EQX5"/>
<feature type="signal peptide" evidence="2">
    <location>
        <begin position="1"/>
        <end position="21"/>
    </location>
</feature>
<evidence type="ECO:0000313" key="3">
    <source>
        <dbReference type="EMBL" id="ORY73993.1"/>
    </source>
</evidence>
<evidence type="ECO:0000313" key="4">
    <source>
        <dbReference type="Proteomes" id="UP000193920"/>
    </source>
</evidence>
<dbReference type="Proteomes" id="UP000193920">
    <property type="component" value="Unassembled WGS sequence"/>
</dbReference>
<feature type="transmembrane region" description="Helical" evidence="1">
    <location>
        <begin position="28"/>
        <end position="48"/>
    </location>
</feature>
<keyword evidence="4" id="KW-1185">Reference proteome</keyword>
<keyword evidence="1" id="KW-0812">Transmembrane</keyword>
<dbReference type="EMBL" id="MCOG01000031">
    <property type="protein sequence ID" value="ORY73993.1"/>
    <property type="molecule type" value="Genomic_DNA"/>
</dbReference>
<name>A0A1Y2EQX5_9FUNG</name>
<keyword evidence="1" id="KW-1133">Transmembrane helix</keyword>
<feature type="transmembrane region" description="Helical" evidence="1">
    <location>
        <begin position="124"/>
        <end position="146"/>
    </location>
</feature>